<dbReference type="SUPFAM" id="SSF51215">
    <property type="entry name" value="Regulatory protein AraC"/>
    <property type="match status" value="1"/>
</dbReference>
<keyword evidence="3" id="KW-0804">Transcription</keyword>
<dbReference type="InterPro" id="IPR037923">
    <property type="entry name" value="HTH-like"/>
</dbReference>
<dbReference type="Proteomes" id="UP001652445">
    <property type="component" value="Unassembled WGS sequence"/>
</dbReference>
<dbReference type="Pfam" id="PF12833">
    <property type="entry name" value="HTH_18"/>
    <property type="match status" value="1"/>
</dbReference>
<dbReference type="PANTHER" id="PTHR43280:SF2">
    <property type="entry name" value="HTH-TYPE TRANSCRIPTIONAL REGULATOR EXSA"/>
    <property type="match status" value="1"/>
</dbReference>
<dbReference type="PROSITE" id="PS01124">
    <property type="entry name" value="HTH_ARAC_FAMILY_2"/>
    <property type="match status" value="1"/>
</dbReference>
<organism evidence="5 6">
    <name type="scientific">Paenibacillus baimaensis</name>
    <dbReference type="NCBI Taxonomy" id="2982185"/>
    <lineage>
        <taxon>Bacteria</taxon>
        <taxon>Bacillati</taxon>
        <taxon>Bacillota</taxon>
        <taxon>Bacilli</taxon>
        <taxon>Bacillales</taxon>
        <taxon>Paenibacillaceae</taxon>
        <taxon>Paenibacillus</taxon>
    </lineage>
</organism>
<evidence type="ECO:0000256" key="3">
    <source>
        <dbReference type="ARBA" id="ARBA00023163"/>
    </source>
</evidence>
<dbReference type="SMART" id="SM00342">
    <property type="entry name" value="HTH_ARAC"/>
    <property type="match status" value="1"/>
</dbReference>
<dbReference type="PRINTS" id="PR00032">
    <property type="entry name" value="HTHARAC"/>
</dbReference>
<evidence type="ECO:0000313" key="6">
    <source>
        <dbReference type="Proteomes" id="UP001652445"/>
    </source>
</evidence>
<dbReference type="InterPro" id="IPR003313">
    <property type="entry name" value="AraC-bd"/>
</dbReference>
<evidence type="ECO:0000256" key="1">
    <source>
        <dbReference type="ARBA" id="ARBA00023015"/>
    </source>
</evidence>
<gene>
    <name evidence="5" type="ORF">OB236_03555</name>
</gene>
<feature type="domain" description="HTH araC/xylS-type" evidence="4">
    <location>
        <begin position="183"/>
        <end position="281"/>
    </location>
</feature>
<dbReference type="Gene3D" id="2.60.120.10">
    <property type="entry name" value="Jelly Rolls"/>
    <property type="match status" value="1"/>
</dbReference>
<dbReference type="Pfam" id="PF02311">
    <property type="entry name" value="AraC_binding"/>
    <property type="match status" value="1"/>
</dbReference>
<dbReference type="Gene3D" id="1.10.10.60">
    <property type="entry name" value="Homeodomain-like"/>
    <property type="match status" value="2"/>
</dbReference>
<dbReference type="PANTHER" id="PTHR43280">
    <property type="entry name" value="ARAC-FAMILY TRANSCRIPTIONAL REGULATOR"/>
    <property type="match status" value="1"/>
</dbReference>
<sequence length="284" mass="33124">MDEDFIGPERLTNEKFMILPSPFRIYQTLIEHRVRTHWHEFFEMAFVRSGAGTHILNGNPIPISRGHSFLLTPADFHEIVPDSSQPLQIYNLIFTNRFIRDELMPHIFEGISVHSCLFQAEECEFIEQAYKRIWEEAHNWRSDSEFIVQGSIERLLIDLSRKCRQAIDTPQWAGNTAVHEGVRKSLIYIQHHFRTTLSLEEVASYCGLSTNYFSECFSRMIGMPFQVYVKEARLQFAKSLLGTTTLPITDICFASGFNTLPYFERAFKQKFAVSPRDYRKSSVY</sequence>
<dbReference type="RefSeq" id="WP_076229465.1">
    <property type="nucleotide sequence ID" value="NZ_JAOQIO010000007.1"/>
</dbReference>
<accession>A0ABT2U9D2</accession>
<protein>
    <submittedName>
        <fullName evidence="5">AraC family transcriptional regulator</fullName>
    </submittedName>
</protein>
<dbReference type="InterPro" id="IPR018060">
    <property type="entry name" value="HTH_AraC"/>
</dbReference>
<keyword evidence="1" id="KW-0805">Transcription regulation</keyword>
<dbReference type="InterPro" id="IPR018062">
    <property type="entry name" value="HTH_AraC-typ_CS"/>
</dbReference>
<dbReference type="EMBL" id="JAOQIO010000007">
    <property type="protein sequence ID" value="MCU6791200.1"/>
    <property type="molecule type" value="Genomic_DNA"/>
</dbReference>
<evidence type="ECO:0000313" key="5">
    <source>
        <dbReference type="EMBL" id="MCU6791200.1"/>
    </source>
</evidence>
<dbReference type="InterPro" id="IPR020449">
    <property type="entry name" value="Tscrpt_reg_AraC-type_HTH"/>
</dbReference>
<evidence type="ECO:0000256" key="2">
    <source>
        <dbReference type="ARBA" id="ARBA00023125"/>
    </source>
</evidence>
<dbReference type="InterPro" id="IPR009057">
    <property type="entry name" value="Homeodomain-like_sf"/>
</dbReference>
<reference evidence="5 6" key="1">
    <citation type="submission" date="2022-09" db="EMBL/GenBank/DDBJ databases">
        <authorList>
            <person name="Han X.L."/>
            <person name="Wang Q."/>
            <person name="Lu T."/>
        </authorList>
    </citation>
    <scope>NUCLEOTIDE SEQUENCE [LARGE SCALE GENOMIC DNA]</scope>
    <source>
        <strain evidence="5 6">WQ 127069</strain>
    </source>
</reference>
<dbReference type="InterPro" id="IPR014710">
    <property type="entry name" value="RmlC-like_jellyroll"/>
</dbReference>
<keyword evidence="6" id="KW-1185">Reference proteome</keyword>
<dbReference type="SUPFAM" id="SSF46689">
    <property type="entry name" value="Homeodomain-like"/>
    <property type="match status" value="2"/>
</dbReference>
<proteinExistence type="predicted"/>
<dbReference type="PROSITE" id="PS00041">
    <property type="entry name" value="HTH_ARAC_FAMILY_1"/>
    <property type="match status" value="1"/>
</dbReference>
<name>A0ABT2U9D2_9BACL</name>
<keyword evidence="2" id="KW-0238">DNA-binding</keyword>
<evidence type="ECO:0000259" key="4">
    <source>
        <dbReference type="PROSITE" id="PS01124"/>
    </source>
</evidence>
<comment type="caution">
    <text evidence="5">The sequence shown here is derived from an EMBL/GenBank/DDBJ whole genome shotgun (WGS) entry which is preliminary data.</text>
</comment>